<feature type="compositionally biased region" description="Acidic residues" evidence="1">
    <location>
        <begin position="32"/>
        <end position="63"/>
    </location>
</feature>
<feature type="region of interest" description="Disordered" evidence="1">
    <location>
        <begin position="1"/>
        <end position="101"/>
    </location>
</feature>
<evidence type="ECO:0000313" key="4">
    <source>
        <dbReference type="EMBL" id="KZZ95532.1"/>
    </source>
</evidence>
<dbReference type="InterPro" id="IPR002182">
    <property type="entry name" value="NB-ARC"/>
</dbReference>
<accession>A0A162IKK6</accession>
<feature type="compositionally biased region" description="Basic and acidic residues" evidence="1">
    <location>
        <begin position="1"/>
        <end position="24"/>
    </location>
</feature>
<sequence length="1136" mass="128094">MILGKPERRFGTVDAQNRFEEKFPSARNIASDDLDGDDDDDEEDNRDEGKETDDDESDEDETVQDLIARQRAQSLEPVKKDKRKAKVSSNKTNTEEQEREQFKRDFLADFDQADRDNRAAANTLRARSTAVHDQQNAAVAMRLLQRAPNGDIQLTSFDDDNAPPYAILSHTWNEGQEVTYHELQAGAGKQKSGYEKIRFCLDRAAEDGIAYCWVDTCCIDKSTSDELSTAINSMFRWYQRAAKCYVYLTDITVPAEVSDAVTHRITWHDAFCRSRWFRRGWTLQELLAPASVEFYSREGKRLGSKITLEEKIQQITKVPLEALRGERHLSTFSVDERISWAAQRLTTKKEDKAYCLLGILGVFLSLIYGEGEEHAMLRLREEVQRRQEGRGIESLQDVAVTSFLPFPRNEFFTGRGDELSALERALLHPDTHRRMTIHGLGGCGKSAFAIEFAYRALARNAKTVVLWVPAISRESFELAYREIGLRLKIHGVTDDNADVKRLVKDALSFGSIRDWLMVIDNADDASVLLDSSSVESTRLYDYLPSRPKGKILFTTRSKKTAERLSPSSSLELKDMDEAQTKELLARRLTKPELLDDETAASQLLESLAYLPLAVIQAAAFINSNDVTVSEYVSLLQARDTMPELFGEHFEDPSRYRELESTVARTWHISFEQMGKQDPLAAEYLSFMACIDRIGIPQSLLPRGGSLPQQTRAIGTLKGYAFITERQQALQERGSARSFDMHRLVHLASGWWLKTQGEWTNRTGQVAARLEELIPYGGHERKEEWTTYLPHAIHLASPDSALEDIAKASLLARIGRCQESLGQHLAAEGATRQAFSLREKVLGPEHPSTMTSMNNLAVALYWQGKYTEAELMHRQKLALTEKVLGPEHRDTLTSISNLASVLDSQGKYEEAESMNQQTLARMEKVLGPEHPDTLTSMSNLAGVLNSQGKYEQAESMNRRTLARMEKVLGPEHPDTLKSMSNLAGVLNSQGKYEQAESINQQTLARMEKVLGPEHPTTLISMSNLANVLGSQGRQGEYEEAELINRETLAQREKVLGREHPDTLRSVYDLAYLLAQQERYNESSVLYERAYTGFCIALGEHHPTTHACREHRAEILTLQVHAQAASSSIQNTPDYMAG</sequence>
<dbReference type="Gene3D" id="3.40.50.300">
    <property type="entry name" value="P-loop containing nucleotide triphosphate hydrolases"/>
    <property type="match status" value="1"/>
</dbReference>
<evidence type="ECO:0000259" key="3">
    <source>
        <dbReference type="Pfam" id="PF06985"/>
    </source>
</evidence>
<dbReference type="Pfam" id="PF00931">
    <property type="entry name" value="NB-ARC"/>
    <property type="match status" value="1"/>
</dbReference>
<protein>
    <submittedName>
        <fullName evidence="4">Tetratricopeptide-like helical</fullName>
    </submittedName>
</protein>
<dbReference type="EMBL" id="AZGY01000009">
    <property type="protein sequence ID" value="KZZ95532.1"/>
    <property type="molecule type" value="Genomic_DNA"/>
</dbReference>
<dbReference type="Gene3D" id="1.25.40.10">
    <property type="entry name" value="Tetratricopeptide repeat domain"/>
    <property type="match status" value="2"/>
</dbReference>
<dbReference type="InterPro" id="IPR053137">
    <property type="entry name" value="NLR-like"/>
</dbReference>
<dbReference type="InterPro" id="IPR011990">
    <property type="entry name" value="TPR-like_helical_dom_sf"/>
</dbReference>
<evidence type="ECO:0000256" key="1">
    <source>
        <dbReference type="SAM" id="MobiDB-lite"/>
    </source>
</evidence>
<dbReference type="InterPro" id="IPR027417">
    <property type="entry name" value="P-loop_NTPase"/>
</dbReference>
<dbReference type="Proteomes" id="UP000078544">
    <property type="component" value="Unassembled WGS sequence"/>
</dbReference>
<keyword evidence="5" id="KW-1185">Reference proteome</keyword>
<organism evidence="4 5">
    <name type="scientific">Moelleriella libera RCEF 2490</name>
    <dbReference type="NCBI Taxonomy" id="1081109"/>
    <lineage>
        <taxon>Eukaryota</taxon>
        <taxon>Fungi</taxon>
        <taxon>Dikarya</taxon>
        <taxon>Ascomycota</taxon>
        <taxon>Pezizomycotina</taxon>
        <taxon>Sordariomycetes</taxon>
        <taxon>Hypocreomycetidae</taxon>
        <taxon>Hypocreales</taxon>
        <taxon>Clavicipitaceae</taxon>
        <taxon>Moelleriella</taxon>
    </lineage>
</organism>
<dbReference type="InterPro" id="IPR010730">
    <property type="entry name" value="HET"/>
</dbReference>
<name>A0A162IKK6_9HYPO</name>
<dbReference type="PANTHER" id="PTHR46082:SF6">
    <property type="entry name" value="AAA+ ATPASE DOMAIN-CONTAINING PROTEIN-RELATED"/>
    <property type="match status" value="1"/>
</dbReference>
<dbReference type="SUPFAM" id="SSF48452">
    <property type="entry name" value="TPR-like"/>
    <property type="match status" value="2"/>
</dbReference>
<proteinExistence type="predicted"/>
<dbReference type="SMART" id="SM00028">
    <property type="entry name" value="TPR"/>
    <property type="match status" value="4"/>
</dbReference>
<dbReference type="InterPro" id="IPR019734">
    <property type="entry name" value="TPR_rpt"/>
</dbReference>
<dbReference type="GO" id="GO:0043531">
    <property type="term" value="F:ADP binding"/>
    <property type="evidence" value="ECO:0007669"/>
    <property type="project" value="InterPro"/>
</dbReference>
<dbReference type="STRING" id="1081109.A0A162IKK6"/>
<evidence type="ECO:0000313" key="5">
    <source>
        <dbReference type="Proteomes" id="UP000078544"/>
    </source>
</evidence>
<dbReference type="SUPFAM" id="SSF52540">
    <property type="entry name" value="P-loop containing nucleoside triphosphate hydrolases"/>
    <property type="match status" value="1"/>
</dbReference>
<dbReference type="Pfam" id="PF06985">
    <property type="entry name" value="HET"/>
    <property type="match status" value="1"/>
</dbReference>
<feature type="domain" description="Heterokaryon incompatibility" evidence="3">
    <location>
        <begin position="165"/>
        <end position="250"/>
    </location>
</feature>
<reference evidence="4 5" key="1">
    <citation type="journal article" date="2016" name="Genome Biol. Evol.">
        <title>Divergent and convergent evolution of fungal pathogenicity.</title>
        <authorList>
            <person name="Shang Y."/>
            <person name="Xiao G."/>
            <person name="Zheng P."/>
            <person name="Cen K."/>
            <person name="Zhan S."/>
            <person name="Wang C."/>
        </authorList>
    </citation>
    <scope>NUCLEOTIDE SEQUENCE [LARGE SCALE GENOMIC DNA]</scope>
    <source>
        <strain evidence="4 5">RCEF 2490</strain>
    </source>
</reference>
<gene>
    <name evidence="4" type="ORF">AAL_04763</name>
</gene>
<feature type="domain" description="NB-ARC" evidence="2">
    <location>
        <begin position="419"/>
        <end position="574"/>
    </location>
</feature>
<comment type="caution">
    <text evidence="4">The sequence shown here is derived from an EMBL/GenBank/DDBJ whole genome shotgun (WGS) entry which is preliminary data.</text>
</comment>
<dbReference type="Pfam" id="PF13424">
    <property type="entry name" value="TPR_12"/>
    <property type="match status" value="3"/>
</dbReference>
<dbReference type="OrthoDB" id="626167at2759"/>
<dbReference type="PANTHER" id="PTHR46082">
    <property type="entry name" value="ATP/GTP-BINDING PROTEIN-RELATED"/>
    <property type="match status" value="1"/>
</dbReference>
<dbReference type="AlphaFoldDB" id="A0A162IKK6"/>
<evidence type="ECO:0000259" key="2">
    <source>
        <dbReference type="Pfam" id="PF00931"/>
    </source>
</evidence>
<dbReference type="PRINTS" id="PR00381">
    <property type="entry name" value="KINESINLIGHT"/>
</dbReference>